<dbReference type="PANTHER" id="PTHR31072:SF91">
    <property type="entry name" value="TRANSCRIPTION FACTOR TCP6"/>
    <property type="match status" value="1"/>
</dbReference>
<dbReference type="PANTHER" id="PTHR31072">
    <property type="entry name" value="TRANSCRIPTION FACTOR TCP4-RELATED"/>
    <property type="match status" value="1"/>
</dbReference>
<dbReference type="AlphaFoldDB" id="A0AAE1R0E9"/>
<organism evidence="7 8">
    <name type="scientific">Anisodus tanguticus</name>
    <dbReference type="NCBI Taxonomy" id="243964"/>
    <lineage>
        <taxon>Eukaryota</taxon>
        <taxon>Viridiplantae</taxon>
        <taxon>Streptophyta</taxon>
        <taxon>Embryophyta</taxon>
        <taxon>Tracheophyta</taxon>
        <taxon>Spermatophyta</taxon>
        <taxon>Magnoliopsida</taxon>
        <taxon>eudicotyledons</taxon>
        <taxon>Gunneridae</taxon>
        <taxon>Pentapetalae</taxon>
        <taxon>asterids</taxon>
        <taxon>lamiids</taxon>
        <taxon>Solanales</taxon>
        <taxon>Solanaceae</taxon>
        <taxon>Solanoideae</taxon>
        <taxon>Hyoscyameae</taxon>
        <taxon>Anisodus</taxon>
    </lineage>
</organism>
<dbReference type="Pfam" id="PF03634">
    <property type="entry name" value="TCP"/>
    <property type="match status" value="1"/>
</dbReference>
<accession>A0AAE1R0E9</accession>
<dbReference type="EMBL" id="JAVYJV010000021">
    <property type="protein sequence ID" value="KAK4343025.1"/>
    <property type="molecule type" value="Genomic_DNA"/>
</dbReference>
<protein>
    <recommendedName>
        <fullName evidence="6">TCP domain-containing protein</fullName>
    </recommendedName>
</protein>
<comment type="caution">
    <text evidence="7">The sequence shown here is derived from an EMBL/GenBank/DDBJ whole genome shotgun (WGS) entry which is preliminary data.</text>
</comment>
<evidence type="ECO:0000256" key="2">
    <source>
        <dbReference type="ARBA" id="ARBA00023015"/>
    </source>
</evidence>
<evidence type="ECO:0000256" key="5">
    <source>
        <dbReference type="ARBA" id="ARBA00023242"/>
    </source>
</evidence>
<dbReference type="InterPro" id="IPR005333">
    <property type="entry name" value="Transcription_factor_TCP"/>
</dbReference>
<evidence type="ECO:0000256" key="1">
    <source>
        <dbReference type="ARBA" id="ARBA00004123"/>
    </source>
</evidence>
<keyword evidence="5" id="KW-0539">Nucleus</keyword>
<evidence type="ECO:0000313" key="7">
    <source>
        <dbReference type="EMBL" id="KAK4343025.1"/>
    </source>
</evidence>
<name>A0AAE1R0E9_9SOLA</name>
<dbReference type="InterPro" id="IPR017887">
    <property type="entry name" value="TF_TCP_subgr"/>
</dbReference>
<dbReference type="Proteomes" id="UP001291623">
    <property type="component" value="Unassembled WGS sequence"/>
</dbReference>
<evidence type="ECO:0000313" key="8">
    <source>
        <dbReference type="Proteomes" id="UP001291623"/>
    </source>
</evidence>
<keyword evidence="4" id="KW-0804">Transcription</keyword>
<dbReference type="GO" id="GO:0005634">
    <property type="term" value="C:nucleus"/>
    <property type="evidence" value="ECO:0007669"/>
    <property type="project" value="UniProtKB-SubCell"/>
</dbReference>
<dbReference type="GO" id="GO:0003700">
    <property type="term" value="F:DNA-binding transcription factor activity"/>
    <property type="evidence" value="ECO:0007669"/>
    <property type="project" value="InterPro"/>
</dbReference>
<feature type="domain" description="TCP" evidence="6">
    <location>
        <begin position="44"/>
        <end position="98"/>
    </location>
</feature>
<evidence type="ECO:0000256" key="4">
    <source>
        <dbReference type="ARBA" id="ARBA00023163"/>
    </source>
</evidence>
<evidence type="ECO:0000256" key="3">
    <source>
        <dbReference type="ARBA" id="ARBA00023125"/>
    </source>
</evidence>
<proteinExistence type="predicted"/>
<gene>
    <name evidence="7" type="ORF">RND71_038841</name>
</gene>
<evidence type="ECO:0000259" key="6">
    <source>
        <dbReference type="PROSITE" id="PS51369"/>
    </source>
</evidence>
<keyword evidence="8" id="KW-1185">Reference proteome</keyword>
<dbReference type="GO" id="GO:0043565">
    <property type="term" value="F:sequence-specific DNA binding"/>
    <property type="evidence" value="ECO:0007669"/>
    <property type="project" value="TreeGrafter"/>
</dbReference>
<comment type="subcellular location">
    <subcellularLocation>
        <location evidence="1">Nucleus</location>
    </subcellularLocation>
</comment>
<reference evidence="7" key="1">
    <citation type="submission" date="2023-12" db="EMBL/GenBank/DDBJ databases">
        <title>Genome assembly of Anisodus tanguticus.</title>
        <authorList>
            <person name="Wang Y.-J."/>
        </authorList>
    </citation>
    <scope>NUCLEOTIDE SEQUENCE</scope>
    <source>
        <strain evidence="7">KB-2021</strain>
        <tissue evidence="7">Leaf</tissue>
    </source>
</reference>
<dbReference type="PROSITE" id="PS51369">
    <property type="entry name" value="TCP"/>
    <property type="match status" value="1"/>
</dbReference>
<keyword evidence="3" id="KW-0238">DNA-binding</keyword>
<keyword evidence="2" id="KW-0805">Transcription regulation</keyword>
<sequence length="198" mass="20927">MGSEIVLHDQFPSAGDISSVGSVGNDKSALKLVLKKNSLSVTSNKDRHTKVNGRGRRVRMPALCAARVFQLTKELGHKTDGETIEWLLRNAEPAIIAATGTGTVPASHFTTTATSIPSQPSVLAPLTRAMPVSGFPVGGGIFAMTAQPQPSCRLDLCQPSMEFAGNSYRHMPFTALLLQPVTADDGGEEKVAGEDGKQ</sequence>